<keyword evidence="3 4" id="KW-0443">Lipid metabolism</keyword>
<proteinExistence type="predicted"/>
<evidence type="ECO:0000313" key="6">
    <source>
        <dbReference type="EMBL" id="MSC58295.1"/>
    </source>
</evidence>
<evidence type="ECO:0000256" key="4">
    <source>
        <dbReference type="PROSITE-ProRule" id="PRU01161"/>
    </source>
</evidence>
<dbReference type="PANTHER" id="PTHR14226">
    <property type="entry name" value="NEUROPATHY TARGET ESTERASE/SWISS CHEESE D.MELANOGASTER"/>
    <property type="match status" value="1"/>
</dbReference>
<organism evidence="6 7">
    <name type="scientific">Lachnospira eligens</name>
    <dbReference type="NCBI Taxonomy" id="39485"/>
    <lineage>
        <taxon>Bacteria</taxon>
        <taxon>Bacillati</taxon>
        <taxon>Bacillota</taxon>
        <taxon>Clostridia</taxon>
        <taxon>Lachnospirales</taxon>
        <taxon>Lachnospiraceae</taxon>
        <taxon>Lachnospira</taxon>
    </lineage>
</organism>
<keyword evidence="2 4" id="KW-0442">Lipid degradation</keyword>
<evidence type="ECO:0000256" key="3">
    <source>
        <dbReference type="ARBA" id="ARBA00023098"/>
    </source>
</evidence>
<evidence type="ECO:0000256" key="1">
    <source>
        <dbReference type="ARBA" id="ARBA00022801"/>
    </source>
</evidence>
<evidence type="ECO:0000256" key="2">
    <source>
        <dbReference type="ARBA" id="ARBA00022963"/>
    </source>
</evidence>
<dbReference type="AlphaFoldDB" id="A0A7C9LZ98"/>
<dbReference type="InterPro" id="IPR050301">
    <property type="entry name" value="NTE"/>
</dbReference>
<evidence type="ECO:0000313" key="7">
    <source>
        <dbReference type="Proteomes" id="UP000481964"/>
    </source>
</evidence>
<keyword evidence="1 4" id="KW-0378">Hydrolase</keyword>
<feature type="active site" description="Nucleophile" evidence="4">
    <location>
        <position position="49"/>
    </location>
</feature>
<dbReference type="InterPro" id="IPR016035">
    <property type="entry name" value="Acyl_Trfase/lysoPLipase"/>
</dbReference>
<comment type="caution">
    <text evidence="6">The sequence shown here is derived from an EMBL/GenBank/DDBJ whole genome shotgun (WGS) entry which is preliminary data.</text>
</comment>
<dbReference type="Gene3D" id="3.40.1090.10">
    <property type="entry name" value="Cytosolic phospholipase A2 catalytic domain"/>
    <property type="match status" value="2"/>
</dbReference>
<protein>
    <submittedName>
        <fullName evidence="6">Patatin family protein</fullName>
    </submittedName>
</protein>
<feature type="active site" description="Proton acceptor" evidence="4">
    <location>
        <position position="171"/>
    </location>
</feature>
<dbReference type="PROSITE" id="PS51635">
    <property type="entry name" value="PNPLA"/>
    <property type="match status" value="1"/>
</dbReference>
<dbReference type="GO" id="GO:0016042">
    <property type="term" value="P:lipid catabolic process"/>
    <property type="evidence" value="ECO:0007669"/>
    <property type="project" value="UniProtKB-UniRule"/>
</dbReference>
<feature type="short sequence motif" description="GXSXG" evidence="4">
    <location>
        <begin position="47"/>
        <end position="51"/>
    </location>
</feature>
<comment type="caution">
    <text evidence="4">Lacks conserved residue(s) required for the propagation of feature annotation.</text>
</comment>
<dbReference type="PANTHER" id="PTHR14226:SF25">
    <property type="entry name" value="PHOSPHOESTERASE"/>
    <property type="match status" value="1"/>
</dbReference>
<dbReference type="Pfam" id="PF19890">
    <property type="entry name" value="DUF6363"/>
    <property type="match status" value="1"/>
</dbReference>
<feature type="short sequence motif" description="DGA/G" evidence="4">
    <location>
        <begin position="171"/>
        <end position="173"/>
    </location>
</feature>
<dbReference type="InterPro" id="IPR037483">
    <property type="entry name" value="YjjU-like"/>
</dbReference>
<name>A0A7C9LZ98_9FIRM</name>
<dbReference type="InterPro" id="IPR002641">
    <property type="entry name" value="PNPLA_dom"/>
</dbReference>
<dbReference type="Pfam" id="PF01734">
    <property type="entry name" value="Patatin"/>
    <property type="match status" value="1"/>
</dbReference>
<dbReference type="InterPro" id="IPR045943">
    <property type="entry name" value="DUF6363"/>
</dbReference>
<accession>A0A7C9LZ98</accession>
<sequence>MYKVIIQKGQIMKTGIVFEGGAFRTIFSCGVMDAMLENKIMPDYMIGVSAGAAYGVSMASGQIGRNLKILIDYRNDKRYVGLSNMVHRDNRSLYGLNFTFDTIPNELVPYDYDAFHRYKGTFKCVVTNVLTGKPEYKTFTGYDRTNQLLRATCALPLAFPLIYLDGTPYLDGGLSDSIPFEKAFEDGCDRVIVVLTREAGYQKQTTSSVRTLARAFLKYPEIQRDILLRAERYNRCLKRLERYEKEGRCLVIRPTKSKGFGKIEKDFNKILSMYNDGYNQTYSLINEIQRFYH</sequence>
<dbReference type="Proteomes" id="UP000481964">
    <property type="component" value="Unassembled WGS sequence"/>
</dbReference>
<dbReference type="EMBL" id="WKRD01000010">
    <property type="protein sequence ID" value="MSC58295.1"/>
    <property type="molecule type" value="Genomic_DNA"/>
</dbReference>
<evidence type="ECO:0000259" key="5">
    <source>
        <dbReference type="PROSITE" id="PS51635"/>
    </source>
</evidence>
<feature type="domain" description="PNPLA" evidence="5">
    <location>
        <begin position="16"/>
        <end position="184"/>
    </location>
</feature>
<dbReference type="SUPFAM" id="SSF52151">
    <property type="entry name" value="FabD/lysophospholipase-like"/>
    <property type="match status" value="1"/>
</dbReference>
<dbReference type="CDD" id="cd07208">
    <property type="entry name" value="Pat_hypo_Ecoli_yjju_like"/>
    <property type="match status" value="1"/>
</dbReference>
<gene>
    <name evidence="6" type="ORF">GKE48_12710</name>
</gene>
<reference evidence="6 7" key="1">
    <citation type="journal article" date="2019" name="Nat. Med.">
        <title>A library of human gut bacterial isolates paired with longitudinal multiomics data enables mechanistic microbiome research.</title>
        <authorList>
            <person name="Poyet M."/>
            <person name="Groussin M."/>
            <person name="Gibbons S.M."/>
            <person name="Avila-Pacheco J."/>
            <person name="Jiang X."/>
            <person name="Kearney S.M."/>
            <person name="Perrotta A.R."/>
            <person name="Berdy B."/>
            <person name="Zhao S."/>
            <person name="Lieberman T.D."/>
            <person name="Swanson P.K."/>
            <person name="Smith M."/>
            <person name="Roesemann S."/>
            <person name="Alexander J.E."/>
            <person name="Rich S.A."/>
            <person name="Livny J."/>
            <person name="Vlamakis H."/>
            <person name="Clish C."/>
            <person name="Bullock K."/>
            <person name="Deik A."/>
            <person name="Scott J."/>
            <person name="Pierce K.A."/>
            <person name="Xavier R.J."/>
            <person name="Alm E.J."/>
        </authorList>
    </citation>
    <scope>NUCLEOTIDE SEQUENCE [LARGE SCALE GENOMIC DNA]</scope>
    <source>
        <strain evidence="6 7">BIOML-A1</strain>
    </source>
</reference>
<dbReference type="GO" id="GO:0016787">
    <property type="term" value="F:hydrolase activity"/>
    <property type="evidence" value="ECO:0007669"/>
    <property type="project" value="UniProtKB-UniRule"/>
</dbReference>